<evidence type="ECO:0000256" key="1">
    <source>
        <dbReference type="SAM" id="Coils"/>
    </source>
</evidence>
<keyword evidence="3" id="KW-1185">Reference proteome</keyword>
<proteinExistence type="predicted"/>
<dbReference type="Proteomes" id="UP001461498">
    <property type="component" value="Unassembled WGS sequence"/>
</dbReference>
<evidence type="ECO:0000313" key="3">
    <source>
        <dbReference type="Proteomes" id="UP001461498"/>
    </source>
</evidence>
<name>A0AAW1CQE2_9HEMI</name>
<comment type="caution">
    <text evidence="2">The sequence shown here is derived from an EMBL/GenBank/DDBJ whole genome shotgun (WGS) entry which is preliminary data.</text>
</comment>
<accession>A0AAW1CQE2</accession>
<feature type="coiled-coil region" evidence="1">
    <location>
        <begin position="78"/>
        <end position="131"/>
    </location>
</feature>
<gene>
    <name evidence="2" type="ORF">O3M35_002229</name>
</gene>
<dbReference type="AlphaFoldDB" id="A0AAW1CQE2"/>
<keyword evidence="1" id="KW-0175">Coiled coil</keyword>
<protein>
    <submittedName>
        <fullName evidence="2">Uncharacterized protein</fullName>
    </submittedName>
</protein>
<reference evidence="2 3" key="1">
    <citation type="submission" date="2022-12" db="EMBL/GenBank/DDBJ databases">
        <title>Chromosome-level genome assembly of true bugs.</title>
        <authorList>
            <person name="Ma L."/>
            <person name="Li H."/>
        </authorList>
    </citation>
    <scope>NUCLEOTIDE SEQUENCE [LARGE SCALE GENOMIC DNA]</scope>
    <source>
        <strain evidence="2">Lab_2022b</strain>
    </source>
</reference>
<sequence length="236" mass="28199">MDSCEKIMGNSSDDSYVFKHFKDFDINVDEKLTELQREFERKEIHLKNDLEPNLCSLNECRKFFEDFNPNISDINTKLASKKADLESKKMTLNELKIKSEILEKKLCEMDLKISQNEIDDLIKEVVQGETEKTQKIEELKHRRDLILSRLLYYKKFLDCYLGFTEPDLYTFYFNQIKQDSSLPDKWIKLRTDDFDYWEFVDASISPEQKQEVCKMLEDSETIQRVICRVRNIVKNI</sequence>
<evidence type="ECO:0000313" key="2">
    <source>
        <dbReference type="EMBL" id="KAK9501126.1"/>
    </source>
</evidence>
<organism evidence="2 3">
    <name type="scientific">Rhynocoris fuscipes</name>
    <dbReference type="NCBI Taxonomy" id="488301"/>
    <lineage>
        <taxon>Eukaryota</taxon>
        <taxon>Metazoa</taxon>
        <taxon>Ecdysozoa</taxon>
        <taxon>Arthropoda</taxon>
        <taxon>Hexapoda</taxon>
        <taxon>Insecta</taxon>
        <taxon>Pterygota</taxon>
        <taxon>Neoptera</taxon>
        <taxon>Paraneoptera</taxon>
        <taxon>Hemiptera</taxon>
        <taxon>Heteroptera</taxon>
        <taxon>Panheteroptera</taxon>
        <taxon>Cimicomorpha</taxon>
        <taxon>Reduviidae</taxon>
        <taxon>Harpactorinae</taxon>
        <taxon>Harpactorini</taxon>
        <taxon>Rhynocoris</taxon>
    </lineage>
</organism>
<dbReference type="EMBL" id="JAPXFL010000010">
    <property type="protein sequence ID" value="KAK9501126.1"/>
    <property type="molecule type" value="Genomic_DNA"/>
</dbReference>